<dbReference type="GO" id="GO:0043531">
    <property type="term" value="F:ADP binding"/>
    <property type="evidence" value="ECO:0007669"/>
    <property type="project" value="InterPro"/>
</dbReference>
<gene>
    <name evidence="3" type="ORF">K444DRAFT_562620</name>
</gene>
<dbReference type="SUPFAM" id="SSF52540">
    <property type="entry name" value="P-loop containing nucleoside triphosphate hydrolases"/>
    <property type="match status" value="1"/>
</dbReference>
<dbReference type="STRING" id="1095630.A0A2J6T6S3"/>
<reference evidence="3 4" key="1">
    <citation type="submission" date="2016-04" db="EMBL/GenBank/DDBJ databases">
        <title>A degradative enzymes factory behind the ericoid mycorrhizal symbiosis.</title>
        <authorList>
            <consortium name="DOE Joint Genome Institute"/>
            <person name="Martino E."/>
            <person name="Morin E."/>
            <person name="Grelet G."/>
            <person name="Kuo A."/>
            <person name="Kohler A."/>
            <person name="Daghino S."/>
            <person name="Barry K."/>
            <person name="Choi C."/>
            <person name="Cichocki N."/>
            <person name="Clum A."/>
            <person name="Copeland A."/>
            <person name="Hainaut M."/>
            <person name="Haridas S."/>
            <person name="Labutti K."/>
            <person name="Lindquist E."/>
            <person name="Lipzen A."/>
            <person name="Khouja H.-R."/>
            <person name="Murat C."/>
            <person name="Ohm R."/>
            <person name="Olson A."/>
            <person name="Spatafora J."/>
            <person name="Veneault-Fourrey C."/>
            <person name="Henrissat B."/>
            <person name="Grigoriev I."/>
            <person name="Martin F."/>
            <person name="Perotto S."/>
        </authorList>
    </citation>
    <scope>NUCLEOTIDE SEQUENCE [LARGE SCALE GENOMIC DNA]</scope>
    <source>
        <strain evidence="3 4">E</strain>
    </source>
</reference>
<name>A0A2J6T6S3_9HELO</name>
<dbReference type="PROSITE" id="PS00028">
    <property type="entry name" value="ZINC_FINGER_C2H2_1"/>
    <property type="match status" value="1"/>
</dbReference>
<dbReference type="PANTHER" id="PTHR35391:SF7">
    <property type="entry name" value="C2H2-TYPE DOMAIN-CONTAINING PROTEIN"/>
    <property type="match status" value="1"/>
</dbReference>
<dbReference type="InterPro" id="IPR011990">
    <property type="entry name" value="TPR-like_helical_dom_sf"/>
</dbReference>
<organism evidence="3 4">
    <name type="scientific">Hyaloscypha bicolor E</name>
    <dbReference type="NCBI Taxonomy" id="1095630"/>
    <lineage>
        <taxon>Eukaryota</taxon>
        <taxon>Fungi</taxon>
        <taxon>Dikarya</taxon>
        <taxon>Ascomycota</taxon>
        <taxon>Pezizomycotina</taxon>
        <taxon>Leotiomycetes</taxon>
        <taxon>Helotiales</taxon>
        <taxon>Hyaloscyphaceae</taxon>
        <taxon>Hyaloscypha</taxon>
        <taxon>Hyaloscypha bicolor</taxon>
    </lineage>
</organism>
<keyword evidence="4" id="KW-1185">Reference proteome</keyword>
<dbReference type="Pfam" id="PF00931">
    <property type="entry name" value="NB-ARC"/>
    <property type="match status" value="1"/>
</dbReference>
<dbReference type="OrthoDB" id="6161812at2759"/>
<accession>A0A2J6T6S3</accession>
<dbReference type="SMART" id="SM00355">
    <property type="entry name" value="ZnF_C2H2"/>
    <property type="match status" value="3"/>
</dbReference>
<feature type="compositionally biased region" description="Acidic residues" evidence="1">
    <location>
        <begin position="565"/>
        <end position="575"/>
    </location>
</feature>
<dbReference type="InterPro" id="IPR002182">
    <property type="entry name" value="NB-ARC"/>
</dbReference>
<dbReference type="InterPro" id="IPR013087">
    <property type="entry name" value="Znf_C2H2_type"/>
</dbReference>
<dbReference type="InterPro" id="IPR056681">
    <property type="entry name" value="DUF7779"/>
</dbReference>
<sequence length="1394" mass="157939">MAQRNQMYQALRRRQKPVSNPQIAPIAALFEDCRQNFERLCVTARGVSNPNSGVLDPNSILIEDNYGKFLAWGNDTGASSRSLDHTLRKDYDLSVVTLDLLKTLYEKLNQGIDRIQRTAEATIEFDELENEALGSSLTSTSDGFASMKTETSHDAKVSQILQYIEGLVGCLMKLAPNLCDPFPLDTYSRDAKPNDADEDISLAKILFPTATQSLLDRLAWANCRRRKYLQDLQQRRQETSYSALNIRDYRRNKKSPMRDVAVDAFNFQKPGQIEDKHLQSPKPRFRPTASYFAPRAPSEAGASSIMESVFSRPTADLSSAVGTSIPDVEVVFKPRTVPRLPIALEGEPGRSFLCPYCFDDLEVGLSIATKDDWNLHVFADLEPYMCTFDKCLRAEKTFAIRDEWFRHELESHRILKVWVCHSCVKEFSSAQAFEEHLQLNHGNISGPSQMAMMIQLCVKHSQIHPKEEVCPLCALKLCVEEMRDHIASHLQQFALTSINGDESSEEDDSDDIQSVRFPEDNESVVGQTKLKILEDFVDEQLGFVLPDKKAVADTNVEESVLDFVLDSDDEEEEEEGHAGLSRKQRVEEARDWKLGNYLEHRSGKIAGASNDRNRFSKSPMRGGMDARMQNPHLSSSSTSVRTKLRTQPHPREDDFVGRDGDLATMYRVLSTAGRICTICGTGGIGKTATAIEYDHRYENAYSYIFWIQAETHVGTADTFSLIATVLGLAPDGEEQKQLIELGREFLEQTEKRWLLIFDNVEKWTDIEAYIPVNMPATQGSVLITTRLTDLEPTPIPTNYFRINLKEMTPDELQSLLIQSLQPSLKHEKVRFHPEWKTAGEIASLAGLPLAISQIVGYVKTSGCTLAEFLELWNEWWKNSVSSRPTGASSNAALEAIWDIGLNELGKDGLKLLKILAFVDSDGIQKELLMNDHTFPGLAFLKSSTQVRFRNMVTQLTERKLITVRQQNGRDIYSVHRLLQHRLLQDLAESPKERDETFVLAFELIRERLPKPSGVHDSTKWNAFKEYLPHVLTLQRIYVDAVPPIAPFLGLASLFKDGGVHLWQRGMIYDGLRLLNSAETILDLLECQEDQMRIDIHIAIALLIQYFGISHRKESKERFWKILQIRKKAAWASTNTSLPTKEHGLLVCNALADYGNCLLQFNNYKEAEQIYQECYVKYQVWGTEDEIPFEYAKFNHHMALCRMYHKDFKGAQKLAERAVELVSRQPGSPQLTLRFKFDLATIITQSGNIEKSLEIQEQILKARLVLQGNGKTNYFTLQSYYAVGALYAQLKKWDEAEVNLRTALMKAKERADKGFWPEAAVARTEFHLSQIIRGRGNDSAEAEGLVTKARSVLSRLLPYDPLDGVAAEDELALFDHLQPVFGGRFTGVSLLKYIL</sequence>
<dbReference type="InterPro" id="IPR027417">
    <property type="entry name" value="P-loop_NTPase"/>
</dbReference>
<dbReference type="EMBL" id="KZ613817">
    <property type="protein sequence ID" value="PMD58725.1"/>
    <property type="molecule type" value="Genomic_DNA"/>
</dbReference>
<feature type="region of interest" description="Disordered" evidence="1">
    <location>
        <begin position="565"/>
        <end position="585"/>
    </location>
</feature>
<dbReference type="GeneID" id="36585069"/>
<proteinExistence type="predicted"/>
<dbReference type="SUPFAM" id="SSF48452">
    <property type="entry name" value="TPR-like"/>
    <property type="match status" value="1"/>
</dbReference>
<dbReference type="Proteomes" id="UP000235371">
    <property type="component" value="Unassembled WGS sequence"/>
</dbReference>
<feature type="compositionally biased region" description="Polar residues" evidence="1">
    <location>
        <begin position="631"/>
        <end position="641"/>
    </location>
</feature>
<feature type="region of interest" description="Disordered" evidence="1">
    <location>
        <begin position="603"/>
        <end position="657"/>
    </location>
</feature>
<evidence type="ECO:0000256" key="1">
    <source>
        <dbReference type="SAM" id="MobiDB-lite"/>
    </source>
</evidence>
<dbReference type="RefSeq" id="XP_024735629.1">
    <property type="nucleotide sequence ID" value="XM_024876992.1"/>
</dbReference>
<dbReference type="Gene3D" id="1.25.40.10">
    <property type="entry name" value="Tetratricopeptide repeat domain"/>
    <property type="match status" value="1"/>
</dbReference>
<protein>
    <recommendedName>
        <fullName evidence="2">C2H2-type domain-containing protein</fullName>
    </recommendedName>
</protein>
<dbReference type="InParanoid" id="A0A2J6T6S3"/>
<evidence type="ECO:0000259" key="2">
    <source>
        <dbReference type="PROSITE" id="PS00028"/>
    </source>
</evidence>
<evidence type="ECO:0000313" key="4">
    <source>
        <dbReference type="Proteomes" id="UP000235371"/>
    </source>
</evidence>
<feature type="domain" description="C2H2-type" evidence="2">
    <location>
        <begin position="420"/>
        <end position="441"/>
    </location>
</feature>
<dbReference type="Pfam" id="PF25000">
    <property type="entry name" value="DUF7779"/>
    <property type="match status" value="1"/>
</dbReference>
<dbReference type="Gene3D" id="3.40.50.300">
    <property type="entry name" value="P-loop containing nucleotide triphosphate hydrolases"/>
    <property type="match status" value="1"/>
</dbReference>
<evidence type="ECO:0000313" key="3">
    <source>
        <dbReference type="EMBL" id="PMD58725.1"/>
    </source>
</evidence>
<dbReference type="PANTHER" id="PTHR35391">
    <property type="entry name" value="C2H2-TYPE DOMAIN-CONTAINING PROTEIN-RELATED"/>
    <property type="match status" value="1"/>
</dbReference>